<sequence>MIFVDMSCGMDIDIQRVPVRLAQDILPAVLRQPDRNIP</sequence>
<evidence type="ECO:0000313" key="2">
    <source>
        <dbReference type="Proteomes" id="UP000197424"/>
    </source>
</evidence>
<dbReference type="EMBL" id="CP022115">
    <property type="protein sequence ID" value="ASJ25152.1"/>
    <property type="molecule type" value="Genomic_DNA"/>
</dbReference>
<dbReference type="Proteomes" id="UP000197424">
    <property type="component" value="Chromosome"/>
</dbReference>
<evidence type="ECO:0000313" key="1">
    <source>
        <dbReference type="EMBL" id="ASJ25152.1"/>
    </source>
</evidence>
<organism evidence="1 2">
    <name type="scientific">Laribacter hongkongensis</name>
    <dbReference type="NCBI Taxonomy" id="168471"/>
    <lineage>
        <taxon>Bacteria</taxon>
        <taxon>Pseudomonadati</taxon>
        <taxon>Pseudomonadota</taxon>
        <taxon>Betaproteobacteria</taxon>
        <taxon>Neisseriales</taxon>
        <taxon>Aquaspirillaceae</taxon>
        <taxon>Laribacter</taxon>
    </lineage>
</organism>
<proteinExistence type="predicted"/>
<dbReference type="AlphaFoldDB" id="A0A248LKH9"/>
<reference evidence="2" key="1">
    <citation type="submission" date="2017-06" db="EMBL/GenBank/DDBJ databases">
        <title>Whole genome sequence of Laribacter hongkongensis LHGZ1.</title>
        <authorList>
            <person name="Chen D."/>
            <person name="Wu H."/>
            <person name="Chen J."/>
        </authorList>
    </citation>
    <scope>NUCLEOTIDE SEQUENCE [LARGE SCALE GENOMIC DNA]</scope>
    <source>
        <strain evidence="2">LHGZ1</strain>
    </source>
</reference>
<accession>A0A248LKH9</accession>
<name>A0A248LKH9_9NEIS</name>
<protein>
    <submittedName>
        <fullName evidence="1">Uncharacterized protein</fullName>
    </submittedName>
</protein>
<gene>
    <name evidence="1" type="ORF">LHGZ1_2321</name>
</gene>